<sequence>MSRHSRGNISAAHWHTAERSMASDCSACLLLHRQVSSFRARADLPRPVQLPTHLDCAPISPSSTIPQMLGRLGLDVLDLHACARSSASTHAGPRLQGPP</sequence>
<dbReference type="InParanoid" id="A0A136J5U6"/>
<reference evidence="2" key="1">
    <citation type="submission" date="2016-02" db="EMBL/GenBank/DDBJ databases">
        <title>Draft genome sequence of Microdochium bolleyi, a fungal endophyte of beachgrass.</title>
        <authorList>
            <consortium name="DOE Joint Genome Institute"/>
            <person name="David A.S."/>
            <person name="May G."/>
            <person name="Haridas S."/>
            <person name="Lim J."/>
            <person name="Wang M."/>
            <person name="Labutti K."/>
            <person name="Lipzen A."/>
            <person name="Barry K."/>
            <person name="Grigoriev I.V."/>
        </authorList>
    </citation>
    <scope>NUCLEOTIDE SEQUENCE [LARGE SCALE GENOMIC DNA]</scope>
    <source>
        <strain evidence="2">J235TASD1</strain>
    </source>
</reference>
<proteinExistence type="predicted"/>
<evidence type="ECO:0000313" key="1">
    <source>
        <dbReference type="EMBL" id="KXJ92565.1"/>
    </source>
</evidence>
<dbReference type="AlphaFoldDB" id="A0A136J5U6"/>
<organism evidence="1 2">
    <name type="scientific">Microdochium bolleyi</name>
    <dbReference type="NCBI Taxonomy" id="196109"/>
    <lineage>
        <taxon>Eukaryota</taxon>
        <taxon>Fungi</taxon>
        <taxon>Dikarya</taxon>
        <taxon>Ascomycota</taxon>
        <taxon>Pezizomycotina</taxon>
        <taxon>Sordariomycetes</taxon>
        <taxon>Xylariomycetidae</taxon>
        <taxon>Xylariales</taxon>
        <taxon>Microdochiaceae</taxon>
        <taxon>Microdochium</taxon>
    </lineage>
</organism>
<accession>A0A136J5U6</accession>
<evidence type="ECO:0000313" key="2">
    <source>
        <dbReference type="Proteomes" id="UP000070501"/>
    </source>
</evidence>
<dbReference type="EMBL" id="KQ964248">
    <property type="protein sequence ID" value="KXJ92565.1"/>
    <property type="molecule type" value="Genomic_DNA"/>
</dbReference>
<feature type="non-terminal residue" evidence="1">
    <location>
        <position position="99"/>
    </location>
</feature>
<name>A0A136J5U6_9PEZI</name>
<keyword evidence="2" id="KW-1185">Reference proteome</keyword>
<gene>
    <name evidence="1" type="ORF">Micbo1qcDRAFT_160299</name>
</gene>
<dbReference type="Proteomes" id="UP000070501">
    <property type="component" value="Unassembled WGS sequence"/>
</dbReference>
<protein>
    <submittedName>
        <fullName evidence="1">Uncharacterized protein</fullName>
    </submittedName>
</protein>